<accession>A0A5R8KD48</accession>
<dbReference type="GO" id="GO:0009055">
    <property type="term" value="F:electron transfer activity"/>
    <property type="evidence" value="ECO:0007669"/>
    <property type="project" value="InterPro"/>
</dbReference>
<evidence type="ECO:0000256" key="1">
    <source>
        <dbReference type="ARBA" id="ARBA00022617"/>
    </source>
</evidence>
<dbReference type="RefSeq" id="WP_138086825.1">
    <property type="nucleotide sequence ID" value="NZ_VAUV01000009.1"/>
</dbReference>
<keyword evidence="3 4" id="KW-0408">Iron</keyword>
<name>A0A5R8KD48_9BACT</name>
<reference evidence="7 8" key="1">
    <citation type="submission" date="2019-05" db="EMBL/GenBank/DDBJ databases">
        <title>Verrucobacter flavum gen. nov., sp. nov. a new member of the family Verrucomicrobiaceae.</title>
        <authorList>
            <person name="Szuroczki S."/>
            <person name="Abbaszade G."/>
            <person name="Szabo A."/>
            <person name="Felfoldi T."/>
            <person name="Schumann P."/>
            <person name="Boka K."/>
            <person name="Keki Z."/>
            <person name="Toumi M."/>
            <person name="Toth E."/>
        </authorList>
    </citation>
    <scope>NUCLEOTIDE SEQUENCE [LARGE SCALE GENOMIC DNA]</scope>
    <source>
        <strain evidence="7 8">MG-N-17</strain>
    </source>
</reference>
<evidence type="ECO:0000259" key="6">
    <source>
        <dbReference type="PROSITE" id="PS51007"/>
    </source>
</evidence>
<evidence type="ECO:0000256" key="5">
    <source>
        <dbReference type="SAM" id="Phobius"/>
    </source>
</evidence>
<evidence type="ECO:0000256" key="3">
    <source>
        <dbReference type="ARBA" id="ARBA00023004"/>
    </source>
</evidence>
<keyword evidence="5" id="KW-0472">Membrane</keyword>
<evidence type="ECO:0000313" key="8">
    <source>
        <dbReference type="Proteomes" id="UP000306196"/>
    </source>
</evidence>
<evidence type="ECO:0000256" key="2">
    <source>
        <dbReference type="ARBA" id="ARBA00022723"/>
    </source>
</evidence>
<sequence>MTNFPKFIYGLAFAFGLPWLLLVIIPALWGQKLAPLPYDQDRDGMTGAYPGGGIYRQGQLVYLREGCNQCHTQVIRPSFEGLTDGWKMGWGSDQTPQPKLVVRPSTARDYMHEPVAPLGIARNGPDLANVGYRIKDDKKLLQKLYAPQSLFPWSVMPAHRHLFKVQKIQGSGAAHALDLPKEFAPEKGYEVVPKPETLELVKYIKSLKKDEPIPGQVPQE</sequence>
<evidence type="ECO:0000256" key="4">
    <source>
        <dbReference type="PROSITE-ProRule" id="PRU00433"/>
    </source>
</evidence>
<keyword evidence="8" id="KW-1185">Reference proteome</keyword>
<dbReference type="GO" id="GO:0020037">
    <property type="term" value="F:heme binding"/>
    <property type="evidence" value="ECO:0007669"/>
    <property type="project" value="InterPro"/>
</dbReference>
<dbReference type="InterPro" id="IPR009056">
    <property type="entry name" value="Cyt_c-like_dom"/>
</dbReference>
<dbReference type="Proteomes" id="UP000306196">
    <property type="component" value="Unassembled WGS sequence"/>
</dbReference>
<organism evidence="7 8">
    <name type="scientific">Phragmitibacter flavus</name>
    <dbReference type="NCBI Taxonomy" id="2576071"/>
    <lineage>
        <taxon>Bacteria</taxon>
        <taxon>Pseudomonadati</taxon>
        <taxon>Verrucomicrobiota</taxon>
        <taxon>Verrucomicrobiia</taxon>
        <taxon>Verrucomicrobiales</taxon>
        <taxon>Verrucomicrobiaceae</taxon>
        <taxon>Phragmitibacter</taxon>
    </lineage>
</organism>
<evidence type="ECO:0000313" key="7">
    <source>
        <dbReference type="EMBL" id="TLD70226.1"/>
    </source>
</evidence>
<dbReference type="GO" id="GO:0046872">
    <property type="term" value="F:metal ion binding"/>
    <property type="evidence" value="ECO:0007669"/>
    <property type="project" value="UniProtKB-KW"/>
</dbReference>
<dbReference type="AlphaFoldDB" id="A0A5R8KD48"/>
<dbReference type="InterPro" id="IPR036909">
    <property type="entry name" value="Cyt_c-like_dom_sf"/>
</dbReference>
<keyword evidence="2 4" id="KW-0479">Metal-binding</keyword>
<dbReference type="Gene3D" id="1.10.760.10">
    <property type="entry name" value="Cytochrome c-like domain"/>
    <property type="match status" value="1"/>
</dbReference>
<dbReference type="OrthoDB" id="9811395at2"/>
<comment type="caution">
    <text evidence="7">The sequence shown here is derived from an EMBL/GenBank/DDBJ whole genome shotgun (WGS) entry which is preliminary data.</text>
</comment>
<feature type="transmembrane region" description="Helical" evidence="5">
    <location>
        <begin position="7"/>
        <end position="29"/>
    </location>
</feature>
<dbReference type="SUPFAM" id="SSF46626">
    <property type="entry name" value="Cytochrome c"/>
    <property type="match status" value="1"/>
</dbReference>
<protein>
    <recommendedName>
        <fullName evidence="6">Cytochrome c domain-containing protein</fullName>
    </recommendedName>
</protein>
<keyword evidence="1 4" id="KW-0349">Heme</keyword>
<gene>
    <name evidence="7" type="ORF">FEM03_13650</name>
</gene>
<keyword evidence="5" id="KW-0812">Transmembrane</keyword>
<dbReference type="EMBL" id="VAUV01000009">
    <property type="protein sequence ID" value="TLD70226.1"/>
    <property type="molecule type" value="Genomic_DNA"/>
</dbReference>
<keyword evidence="5" id="KW-1133">Transmembrane helix</keyword>
<proteinExistence type="predicted"/>
<feature type="domain" description="Cytochrome c" evidence="6">
    <location>
        <begin position="53"/>
        <end position="208"/>
    </location>
</feature>
<dbReference type="PROSITE" id="PS51007">
    <property type="entry name" value="CYTC"/>
    <property type="match status" value="1"/>
</dbReference>